<dbReference type="Proteomes" id="UP001595976">
    <property type="component" value="Unassembled WGS sequence"/>
</dbReference>
<accession>A0ABW0F3C7</accession>
<reference evidence="2" key="1">
    <citation type="journal article" date="2019" name="Int. J. Syst. Evol. Microbiol.">
        <title>The Global Catalogue of Microorganisms (GCM) 10K type strain sequencing project: providing services to taxonomists for standard genome sequencing and annotation.</title>
        <authorList>
            <consortium name="The Broad Institute Genomics Platform"/>
            <consortium name="The Broad Institute Genome Sequencing Center for Infectious Disease"/>
            <person name="Wu L."/>
            <person name="Ma J."/>
        </authorList>
    </citation>
    <scope>NUCLEOTIDE SEQUENCE [LARGE SCALE GENOMIC DNA]</scope>
    <source>
        <strain evidence="2">CGMCC 1.15643</strain>
    </source>
</reference>
<dbReference type="RefSeq" id="WP_158444451.1">
    <property type="nucleotide sequence ID" value="NZ_JAOAOS010000017.1"/>
</dbReference>
<protein>
    <recommendedName>
        <fullName evidence="3">STAS/SEC14 domain-containing protein</fullName>
    </recommendedName>
</protein>
<comment type="caution">
    <text evidence="1">The sequence shown here is derived from an EMBL/GenBank/DDBJ whole genome shotgun (WGS) entry which is preliminary data.</text>
</comment>
<organism evidence="1 2">
    <name type="scientific">Bosea minatitlanensis</name>
    <dbReference type="NCBI Taxonomy" id="128782"/>
    <lineage>
        <taxon>Bacteria</taxon>
        <taxon>Pseudomonadati</taxon>
        <taxon>Pseudomonadota</taxon>
        <taxon>Alphaproteobacteria</taxon>
        <taxon>Hyphomicrobiales</taxon>
        <taxon>Boseaceae</taxon>
        <taxon>Bosea</taxon>
    </lineage>
</organism>
<evidence type="ECO:0008006" key="3">
    <source>
        <dbReference type="Google" id="ProtNLM"/>
    </source>
</evidence>
<keyword evidence="2" id="KW-1185">Reference proteome</keyword>
<gene>
    <name evidence="1" type="ORF">ACFPK2_10200</name>
</gene>
<dbReference type="EMBL" id="JBHSLI010000003">
    <property type="protein sequence ID" value="MFC5293358.1"/>
    <property type="molecule type" value="Genomic_DNA"/>
</dbReference>
<proteinExistence type="predicted"/>
<name>A0ABW0F3C7_9HYPH</name>
<evidence type="ECO:0000313" key="1">
    <source>
        <dbReference type="EMBL" id="MFC5293358.1"/>
    </source>
</evidence>
<evidence type="ECO:0000313" key="2">
    <source>
        <dbReference type="Proteomes" id="UP001595976"/>
    </source>
</evidence>
<sequence>MVSLEIDADAVVTLRFMPPYRPEDERAYLDALHEIGRREEPYTLLTVFGGGRALSQAGEREQALWFKTTRERVSRACRACAIVRPDASEKTAETFRRLWPFPIVAAREEAAGRAFLIGHDSRATS</sequence>